<name>A0ABD2PHS1_9CUCU</name>
<reference evidence="1 2" key="1">
    <citation type="journal article" date="2021" name="BMC Biol.">
        <title>Horizontally acquired antibacterial genes associated with adaptive radiation of ladybird beetles.</title>
        <authorList>
            <person name="Li H.S."/>
            <person name="Tang X.F."/>
            <person name="Huang Y.H."/>
            <person name="Xu Z.Y."/>
            <person name="Chen M.L."/>
            <person name="Du X.Y."/>
            <person name="Qiu B.Y."/>
            <person name="Chen P.T."/>
            <person name="Zhang W."/>
            <person name="Slipinski A."/>
            <person name="Escalona H.E."/>
            <person name="Waterhouse R.M."/>
            <person name="Zwick A."/>
            <person name="Pang H."/>
        </authorList>
    </citation>
    <scope>NUCLEOTIDE SEQUENCE [LARGE SCALE GENOMIC DNA]</scope>
    <source>
        <strain evidence="1">SYSU2018</strain>
    </source>
</reference>
<keyword evidence="2" id="KW-1185">Reference proteome</keyword>
<dbReference type="EMBL" id="JABFTP020000186">
    <property type="protein sequence ID" value="KAL3290256.1"/>
    <property type="molecule type" value="Genomic_DNA"/>
</dbReference>
<gene>
    <name evidence="1" type="ORF">HHI36_023606</name>
</gene>
<organism evidence="1 2">
    <name type="scientific">Cryptolaemus montrouzieri</name>
    <dbReference type="NCBI Taxonomy" id="559131"/>
    <lineage>
        <taxon>Eukaryota</taxon>
        <taxon>Metazoa</taxon>
        <taxon>Ecdysozoa</taxon>
        <taxon>Arthropoda</taxon>
        <taxon>Hexapoda</taxon>
        <taxon>Insecta</taxon>
        <taxon>Pterygota</taxon>
        <taxon>Neoptera</taxon>
        <taxon>Endopterygota</taxon>
        <taxon>Coleoptera</taxon>
        <taxon>Polyphaga</taxon>
        <taxon>Cucujiformia</taxon>
        <taxon>Coccinelloidea</taxon>
        <taxon>Coccinellidae</taxon>
        <taxon>Scymninae</taxon>
        <taxon>Scymnini</taxon>
        <taxon>Cryptolaemus</taxon>
    </lineage>
</organism>
<sequence length="152" mass="17643">MSHSNHSSTGQIKTLLKESSWITCKVKETEIMMRKLSIKECESSVTEPFERLNFTDIAIPEKKETQNEKSSVSFTFPLGVDEELCCEEEEKNEKKNYNPKDWIIVSLVSNDYSDTVNKNKYRNVVTLFINHVLNSEKKTHLLDTKVSHLEKQ</sequence>
<comment type="caution">
    <text evidence="1">The sequence shown here is derived from an EMBL/GenBank/DDBJ whole genome shotgun (WGS) entry which is preliminary data.</text>
</comment>
<evidence type="ECO:0000313" key="2">
    <source>
        <dbReference type="Proteomes" id="UP001516400"/>
    </source>
</evidence>
<dbReference type="AlphaFoldDB" id="A0ABD2PHS1"/>
<dbReference type="Proteomes" id="UP001516400">
    <property type="component" value="Unassembled WGS sequence"/>
</dbReference>
<accession>A0ABD2PHS1</accession>
<evidence type="ECO:0000313" key="1">
    <source>
        <dbReference type="EMBL" id="KAL3290256.1"/>
    </source>
</evidence>
<proteinExistence type="predicted"/>
<protein>
    <submittedName>
        <fullName evidence="1">Uncharacterized protein</fullName>
    </submittedName>
</protein>